<evidence type="ECO:0000313" key="2">
    <source>
        <dbReference type="Proteomes" id="UP000046395"/>
    </source>
</evidence>
<dbReference type="STRING" id="70415.A0A5S6QWR8"/>
<evidence type="ECO:0000313" key="3">
    <source>
        <dbReference type="WBParaSite" id="TMUE_3000011695.1"/>
    </source>
</evidence>
<name>A0A5S6QWR8_TRIMR</name>
<dbReference type="InterPro" id="IPR015590">
    <property type="entry name" value="Aldehyde_DH_dom"/>
</dbReference>
<proteinExistence type="predicted"/>
<dbReference type="Gene3D" id="3.40.309.10">
    <property type="entry name" value="Aldehyde Dehydrogenase, Chain A, domain 2"/>
    <property type="match status" value="1"/>
</dbReference>
<organism evidence="2 3">
    <name type="scientific">Trichuris muris</name>
    <name type="common">Mouse whipworm</name>
    <dbReference type="NCBI Taxonomy" id="70415"/>
    <lineage>
        <taxon>Eukaryota</taxon>
        <taxon>Metazoa</taxon>
        <taxon>Ecdysozoa</taxon>
        <taxon>Nematoda</taxon>
        <taxon>Enoplea</taxon>
        <taxon>Dorylaimia</taxon>
        <taxon>Trichinellida</taxon>
        <taxon>Trichuridae</taxon>
        <taxon>Trichuris</taxon>
    </lineage>
</organism>
<dbReference type="InterPro" id="IPR016163">
    <property type="entry name" value="Ald_DH_C"/>
</dbReference>
<accession>A0A5S6QWR8</accession>
<reference evidence="3" key="1">
    <citation type="submission" date="2019-12" db="UniProtKB">
        <authorList>
            <consortium name="WormBaseParasite"/>
        </authorList>
    </citation>
    <scope>IDENTIFICATION</scope>
</reference>
<dbReference type="GO" id="GO:0016620">
    <property type="term" value="F:oxidoreductase activity, acting on the aldehyde or oxo group of donors, NAD or NADP as acceptor"/>
    <property type="evidence" value="ECO:0007669"/>
    <property type="project" value="InterPro"/>
</dbReference>
<dbReference type="Proteomes" id="UP000046395">
    <property type="component" value="Unassembled WGS sequence"/>
</dbReference>
<protein>
    <submittedName>
        <fullName evidence="3">Aldedh domain-containing protein</fullName>
    </submittedName>
</protein>
<feature type="domain" description="Aldehyde dehydrogenase" evidence="1">
    <location>
        <begin position="21"/>
        <end position="59"/>
    </location>
</feature>
<dbReference type="WBParaSite" id="TMUE_3000011695.1">
    <property type="protein sequence ID" value="TMUE_3000011695.1"/>
    <property type="gene ID" value="WBGene00288971"/>
</dbReference>
<keyword evidence="2" id="KW-1185">Reference proteome</keyword>
<dbReference type="AlphaFoldDB" id="A0A5S6QWR8"/>
<sequence length="69" mass="7984">MFYPKIEPVKDIGIRHTQKLVHCYNAVNTQPPFGGYKHSGIGREHSIEGVREYCEVKTVCIHIDEEKTR</sequence>
<evidence type="ECO:0000259" key="1">
    <source>
        <dbReference type="Pfam" id="PF00171"/>
    </source>
</evidence>
<dbReference type="Pfam" id="PF00171">
    <property type="entry name" value="Aldedh"/>
    <property type="match status" value="1"/>
</dbReference>
<dbReference type="SUPFAM" id="SSF53720">
    <property type="entry name" value="ALDH-like"/>
    <property type="match status" value="1"/>
</dbReference>
<dbReference type="InterPro" id="IPR016161">
    <property type="entry name" value="Ald_DH/histidinol_DH"/>
</dbReference>